<comment type="caution">
    <text evidence="2">The sequence shown here is derived from an EMBL/GenBank/DDBJ whole genome shotgun (WGS) entry which is preliminary data.</text>
</comment>
<protein>
    <submittedName>
        <fullName evidence="2">DUF2953 domain-containing protein</fullName>
    </submittedName>
</protein>
<dbReference type="Proteomes" id="UP000325218">
    <property type="component" value="Unassembled WGS sequence"/>
</dbReference>
<proteinExistence type="predicted"/>
<keyword evidence="1" id="KW-0472">Membrane</keyword>
<evidence type="ECO:0000256" key="1">
    <source>
        <dbReference type="SAM" id="Phobius"/>
    </source>
</evidence>
<feature type="transmembrane region" description="Helical" evidence="1">
    <location>
        <begin position="174"/>
        <end position="191"/>
    </location>
</feature>
<keyword evidence="1" id="KW-0812">Transmembrane</keyword>
<keyword evidence="1" id="KW-1133">Transmembrane helix</keyword>
<dbReference type="RefSeq" id="WP_148451859.1">
    <property type="nucleotide sequence ID" value="NZ_VSDO01000002.1"/>
</dbReference>
<gene>
    <name evidence="2" type="ORF">FRY98_11370</name>
</gene>
<feature type="transmembrane region" description="Helical" evidence="1">
    <location>
        <begin position="6"/>
        <end position="28"/>
    </location>
</feature>
<keyword evidence="3" id="KW-1185">Reference proteome</keyword>
<dbReference type="InterPro" id="IPR021338">
    <property type="entry name" value="DUF2953"/>
</dbReference>
<dbReference type="Pfam" id="PF11167">
    <property type="entry name" value="DUF2953"/>
    <property type="match status" value="1"/>
</dbReference>
<evidence type="ECO:0000313" key="2">
    <source>
        <dbReference type="EMBL" id="TYA13263.1"/>
    </source>
</evidence>
<dbReference type="AlphaFoldDB" id="A0A5D0CTP1"/>
<organism evidence="2 3">
    <name type="scientific">Paenibacillus faecis</name>
    <dbReference type="NCBI Taxonomy" id="862114"/>
    <lineage>
        <taxon>Bacteria</taxon>
        <taxon>Bacillati</taxon>
        <taxon>Bacillota</taxon>
        <taxon>Bacilli</taxon>
        <taxon>Bacillales</taxon>
        <taxon>Paenibacillaceae</taxon>
        <taxon>Paenibacillus</taxon>
    </lineage>
</organism>
<reference evidence="2 3" key="1">
    <citation type="submission" date="2019-08" db="EMBL/GenBank/DDBJ databases">
        <title>Genome sequencing of Paenibacillus faecis DSM 23593(T).</title>
        <authorList>
            <person name="Kook J.-K."/>
            <person name="Park S.-N."/>
            <person name="Lim Y.K."/>
        </authorList>
    </citation>
    <scope>NUCLEOTIDE SEQUENCE [LARGE SCALE GENOMIC DNA]</scope>
    <source>
        <strain evidence="2 3">DSM 23593</strain>
    </source>
</reference>
<evidence type="ECO:0000313" key="3">
    <source>
        <dbReference type="Proteomes" id="UP000325218"/>
    </source>
</evidence>
<sequence>MWIFWLGSILVLLLLVVLFVILNSKITIRLRAKKENRDELIQLDVTLLFGLLSLHYEIPAMGFADLKKGLWVESGRIDNFTPGPSAAGEDAINKDKVKHWMQQLRELVTATEGFKRWLVNTLQKISFVQFDWSTNVAMRDAAHTATLTGALWAVKSTIVGWLSYHIRLRRRPKLFVVPLFGTSPTFSTELVCRAEISFGYAVYAGLILIYRVLKVKGGLKRWRRLLTGTKPQ</sequence>
<name>A0A5D0CTP1_9BACL</name>
<dbReference type="EMBL" id="VSDO01000002">
    <property type="protein sequence ID" value="TYA13263.1"/>
    <property type="molecule type" value="Genomic_DNA"/>
</dbReference>
<dbReference type="OrthoDB" id="1683589at2"/>
<accession>A0A5D0CTP1</accession>
<feature type="transmembrane region" description="Helical" evidence="1">
    <location>
        <begin position="197"/>
        <end position="213"/>
    </location>
</feature>